<evidence type="ECO:0000313" key="1">
    <source>
        <dbReference type="EMBL" id="KRL91679.1"/>
    </source>
</evidence>
<dbReference type="EMBL" id="AZFK01000018">
    <property type="protein sequence ID" value="KRL91679.1"/>
    <property type="molecule type" value="Genomic_DNA"/>
</dbReference>
<reference evidence="1 2" key="1">
    <citation type="journal article" date="2015" name="Genome Announc.">
        <title>Expanding the biotechnology potential of lactobacilli through comparative genomics of 213 strains and associated genera.</title>
        <authorList>
            <person name="Sun Z."/>
            <person name="Harris H.M."/>
            <person name="McCann A."/>
            <person name="Guo C."/>
            <person name="Argimon S."/>
            <person name="Zhang W."/>
            <person name="Yang X."/>
            <person name="Jeffery I.B."/>
            <person name="Cooney J.C."/>
            <person name="Kagawa T.F."/>
            <person name="Liu W."/>
            <person name="Song Y."/>
            <person name="Salvetti E."/>
            <person name="Wrobel A."/>
            <person name="Rasinkangas P."/>
            <person name="Parkhill J."/>
            <person name="Rea M.C."/>
            <person name="O'Sullivan O."/>
            <person name="Ritari J."/>
            <person name="Douillard F.P."/>
            <person name="Paul Ross R."/>
            <person name="Yang R."/>
            <person name="Briner A.E."/>
            <person name="Felis G.E."/>
            <person name="de Vos W.M."/>
            <person name="Barrangou R."/>
            <person name="Klaenhammer T.R."/>
            <person name="Caufield P.W."/>
            <person name="Cui Y."/>
            <person name="Zhang H."/>
            <person name="O'Toole P.W."/>
        </authorList>
    </citation>
    <scope>NUCLEOTIDE SEQUENCE [LARGE SCALE GENOMIC DNA]</scope>
    <source>
        <strain evidence="1 2">DSM 15946</strain>
    </source>
</reference>
<dbReference type="Proteomes" id="UP000050816">
    <property type="component" value="Unassembled WGS sequence"/>
</dbReference>
<proteinExistence type="predicted"/>
<name>A0A0R1UE25_9LACO</name>
<dbReference type="PATRIC" id="fig|1423760.3.peg.1165"/>
<protein>
    <submittedName>
        <fullName evidence="1">Uncharacterized protein</fullName>
    </submittedName>
</protein>
<sequence>MRSTKLFDYGFPTVTERIANVEKVFDQDLARRKISDDIANEKLAQDTGTGKLLESVGSYILASRDIDSGRKLRYRFYDDELNYWSKSNMAKHTFFGLGDVNGEAINEYECSLYHDTEQYLNRMMQRGDTNKKFVKKFIRLGLLWENPDDYQDIWSDDLIAFVKSLSNAIKSVSNGVDLVTLRYFDGTRKIIDVAAILGTTHQNISKKLDKIAKKAVAKNPGLGTSK</sequence>
<evidence type="ECO:0000313" key="2">
    <source>
        <dbReference type="Proteomes" id="UP000050816"/>
    </source>
</evidence>
<accession>A0A0R1UE25</accession>
<dbReference type="AlphaFoldDB" id="A0A0R1UE25"/>
<comment type="caution">
    <text evidence="1">The sequence shown here is derived from an EMBL/GenBank/DDBJ whole genome shotgun (WGS) entry which is preliminary data.</text>
</comment>
<gene>
    <name evidence="1" type="ORF">FC43_GL001100</name>
</gene>
<organism evidence="1 2">
    <name type="scientific">Limosilactobacillus ingluviei DSM 15946</name>
    <dbReference type="NCBI Taxonomy" id="1423760"/>
    <lineage>
        <taxon>Bacteria</taxon>
        <taxon>Bacillati</taxon>
        <taxon>Bacillota</taxon>
        <taxon>Bacilli</taxon>
        <taxon>Lactobacillales</taxon>
        <taxon>Lactobacillaceae</taxon>
        <taxon>Limosilactobacillus</taxon>
    </lineage>
</organism>